<name>A0A9D1KS00_9FIRM</name>
<gene>
    <name evidence="1" type="ORF">IAC43_00035</name>
</gene>
<dbReference type="Gene3D" id="2.60.40.10">
    <property type="entry name" value="Immunoglobulins"/>
    <property type="match status" value="1"/>
</dbReference>
<dbReference type="EMBL" id="DVLW01000002">
    <property type="protein sequence ID" value="HIT93552.1"/>
    <property type="molecule type" value="Genomic_DNA"/>
</dbReference>
<evidence type="ECO:0000313" key="2">
    <source>
        <dbReference type="Proteomes" id="UP000824160"/>
    </source>
</evidence>
<proteinExistence type="predicted"/>
<organism evidence="1 2">
    <name type="scientific">Candidatus Faecivivens stercoripullorum</name>
    <dbReference type="NCBI Taxonomy" id="2840805"/>
    <lineage>
        <taxon>Bacteria</taxon>
        <taxon>Bacillati</taxon>
        <taxon>Bacillota</taxon>
        <taxon>Clostridia</taxon>
        <taxon>Eubacteriales</taxon>
        <taxon>Oscillospiraceae</taxon>
        <taxon>Oscillospiraceae incertae sedis</taxon>
        <taxon>Candidatus Faecivivens</taxon>
    </lineage>
</organism>
<feature type="non-terminal residue" evidence="1">
    <location>
        <position position="149"/>
    </location>
</feature>
<dbReference type="Proteomes" id="UP000824160">
    <property type="component" value="Unassembled WGS sequence"/>
</dbReference>
<dbReference type="InterPro" id="IPR013783">
    <property type="entry name" value="Ig-like_fold"/>
</dbReference>
<comment type="caution">
    <text evidence="1">The sequence shown here is derived from an EMBL/GenBank/DDBJ whole genome shotgun (WGS) entry which is preliminary data.</text>
</comment>
<reference evidence="1" key="1">
    <citation type="submission" date="2020-10" db="EMBL/GenBank/DDBJ databases">
        <authorList>
            <person name="Gilroy R."/>
        </authorList>
    </citation>
    <scope>NUCLEOTIDE SEQUENCE</scope>
    <source>
        <strain evidence="1">ChiBcec7-5410</strain>
    </source>
</reference>
<reference evidence="1" key="2">
    <citation type="journal article" date="2021" name="PeerJ">
        <title>Extensive microbial diversity within the chicken gut microbiome revealed by metagenomics and culture.</title>
        <authorList>
            <person name="Gilroy R."/>
            <person name="Ravi A."/>
            <person name="Getino M."/>
            <person name="Pursley I."/>
            <person name="Horton D.L."/>
            <person name="Alikhan N.F."/>
            <person name="Baker D."/>
            <person name="Gharbi K."/>
            <person name="Hall N."/>
            <person name="Watson M."/>
            <person name="Adriaenssens E.M."/>
            <person name="Foster-Nyarko E."/>
            <person name="Jarju S."/>
            <person name="Secka A."/>
            <person name="Antonio M."/>
            <person name="Oren A."/>
            <person name="Chaudhuri R.R."/>
            <person name="La Ragione R."/>
            <person name="Hildebrand F."/>
            <person name="Pallen M.J."/>
        </authorList>
    </citation>
    <scope>NUCLEOTIDE SEQUENCE</scope>
    <source>
        <strain evidence="1">ChiBcec7-5410</strain>
    </source>
</reference>
<evidence type="ECO:0000313" key="1">
    <source>
        <dbReference type="EMBL" id="HIT93552.1"/>
    </source>
</evidence>
<protein>
    <submittedName>
        <fullName evidence="1">Uncharacterized protein</fullName>
    </submittedName>
</protein>
<dbReference type="AlphaFoldDB" id="A0A9D1KS00"/>
<accession>A0A9D1KS00</accession>
<sequence>MDVTIRFDAWDLACKRPFGAVSTGTEITLRVSVVKSVRPQRMYIILRKDGLSDMTVTEDKFYSNVTDPESQRKILFSQVSSSFHSTTYEVKFTIEEAGLYFYRFEVETQKGILYVGRGKNARAVTGDFLPEWQLLVYRDDYHTPEFLQG</sequence>